<reference evidence="2" key="1">
    <citation type="journal article" date="2022" name="Mol. Ecol. Resour.">
        <title>The genomes of chicory, endive, great burdock and yacon provide insights into Asteraceae palaeo-polyploidization history and plant inulin production.</title>
        <authorList>
            <person name="Fan W."/>
            <person name="Wang S."/>
            <person name="Wang H."/>
            <person name="Wang A."/>
            <person name="Jiang F."/>
            <person name="Liu H."/>
            <person name="Zhao H."/>
            <person name="Xu D."/>
            <person name="Zhang Y."/>
        </authorList>
    </citation>
    <scope>NUCLEOTIDE SEQUENCE [LARGE SCALE GENOMIC DNA]</scope>
    <source>
        <strain evidence="2">cv. Niubang</strain>
    </source>
</reference>
<accession>A0ACB9B2I2</accession>
<gene>
    <name evidence="1" type="ORF">L6452_23281</name>
</gene>
<reference evidence="1 2" key="2">
    <citation type="journal article" date="2022" name="Mol. Ecol. Resour.">
        <title>The genomes of chicory, endive, great burdock and yacon provide insights into Asteraceae paleo-polyploidization history and plant inulin production.</title>
        <authorList>
            <person name="Fan W."/>
            <person name="Wang S."/>
            <person name="Wang H."/>
            <person name="Wang A."/>
            <person name="Jiang F."/>
            <person name="Liu H."/>
            <person name="Zhao H."/>
            <person name="Xu D."/>
            <person name="Zhang Y."/>
        </authorList>
    </citation>
    <scope>NUCLEOTIDE SEQUENCE [LARGE SCALE GENOMIC DNA]</scope>
    <source>
        <strain evidence="2">cv. Niubang</strain>
    </source>
</reference>
<dbReference type="Proteomes" id="UP001055879">
    <property type="component" value="Linkage Group LG07"/>
</dbReference>
<evidence type="ECO:0000313" key="1">
    <source>
        <dbReference type="EMBL" id="KAI3716153.1"/>
    </source>
</evidence>
<organism evidence="1 2">
    <name type="scientific">Arctium lappa</name>
    <name type="common">Greater burdock</name>
    <name type="synonym">Lappa major</name>
    <dbReference type="NCBI Taxonomy" id="4217"/>
    <lineage>
        <taxon>Eukaryota</taxon>
        <taxon>Viridiplantae</taxon>
        <taxon>Streptophyta</taxon>
        <taxon>Embryophyta</taxon>
        <taxon>Tracheophyta</taxon>
        <taxon>Spermatophyta</taxon>
        <taxon>Magnoliopsida</taxon>
        <taxon>eudicotyledons</taxon>
        <taxon>Gunneridae</taxon>
        <taxon>Pentapetalae</taxon>
        <taxon>asterids</taxon>
        <taxon>campanulids</taxon>
        <taxon>Asterales</taxon>
        <taxon>Asteraceae</taxon>
        <taxon>Carduoideae</taxon>
        <taxon>Cardueae</taxon>
        <taxon>Arctiinae</taxon>
        <taxon>Arctium</taxon>
    </lineage>
</organism>
<evidence type="ECO:0000313" key="2">
    <source>
        <dbReference type="Proteomes" id="UP001055879"/>
    </source>
</evidence>
<proteinExistence type="predicted"/>
<dbReference type="EMBL" id="CM042053">
    <property type="protein sequence ID" value="KAI3716153.1"/>
    <property type="molecule type" value="Genomic_DNA"/>
</dbReference>
<keyword evidence="2" id="KW-1185">Reference proteome</keyword>
<name>A0ACB9B2I2_ARCLA</name>
<comment type="caution">
    <text evidence="1">The sequence shown here is derived from an EMBL/GenBank/DDBJ whole genome shotgun (WGS) entry which is preliminary data.</text>
</comment>
<protein>
    <submittedName>
        <fullName evidence="1">Uncharacterized protein</fullName>
    </submittedName>
</protein>
<sequence>MTRSTTSRNDEIEARLATMEENYNNISQQLTTLIRLQEEARRSNGEETSVDGERRTRHDDRPLQHGSFLAIKGRRLEMPVFNGTDPDSWIVRAERYFSLNRLNNEEKMEVALISLEDDALKWHQWEDKRRPITRWEELKALLLSQFHTVGEGSLCEQFLAVKQTTTVMEYKRRFITMAAPLEGISEEVYVSQFINGLLPEIRAEVRLLSPNGLNKAMDVACMVEERNKAVNPFKSYKANTFVKKTGDVNLEDKGDSKPSVNKGGVEFRKLSDKELQLRRAQGLCYRCDEKYSPGHHCKKKELSVMVVQEEEGSEDHTELTNMDQKMDVAVSLNSVIGFVTPKTMKLEGMVEDQKVVILIDSGAFHNFISSTLVEKLELPVNHTGGYDISLGAGGGLKGRGICKGVRVWMQGIEIYEDFLPLELCNSDIILGIQWLQSLGTMQVNWSTQMMKFQLGNEQVKLKGDESLGRTLVSLKSMIKTIKQEGQGVIIELGQMDMQMKSSHECPEAIRTIVNKFVDVFKEPQGLPPVRGNEHKIELKIGVQPINVRPYRYPQYQKNEIEKLVKEMLKAGIIKHSRSSFSSPVLLVKKRTEIGVFA</sequence>